<evidence type="ECO:0000313" key="3">
    <source>
        <dbReference type="Proteomes" id="UP000436088"/>
    </source>
</evidence>
<dbReference type="PANTHER" id="PTHR43139:SF22">
    <property type="entry name" value="AB HYDROLASE-1 DOMAIN-CONTAINING PROTEIN"/>
    <property type="match status" value="1"/>
</dbReference>
<dbReference type="InterPro" id="IPR029058">
    <property type="entry name" value="AB_hydrolase_fold"/>
</dbReference>
<dbReference type="OrthoDB" id="6431331at2759"/>
<evidence type="ECO:0000313" key="2">
    <source>
        <dbReference type="EMBL" id="KAE8732898.1"/>
    </source>
</evidence>
<dbReference type="PANTHER" id="PTHR43139">
    <property type="entry name" value="SI:DKEY-122A22.2"/>
    <property type="match status" value="1"/>
</dbReference>
<feature type="domain" description="AB hydrolase-1" evidence="1">
    <location>
        <begin position="46"/>
        <end position="148"/>
    </location>
</feature>
<keyword evidence="3" id="KW-1185">Reference proteome</keyword>
<sequence>MMFIKIYKFFLHYVLKLAGISPQKIEIQPGTIINFWSPTAIKSRKPAVVFLHGFALDGILTWHFQALALAKDYSVYVPDFVFFGDSVTDTTERSAEFQADCVAKGLKKLGVEKCILVGLSYGGMVGFKMAEAYPGLVESMVVSCSVIALTESISKARLSHIGFKSWGDYLLPDSVKGVETLLRVASVSLPKLPNWFYKEILEGISIYREEKLELLVALIINDKEFTLPSYHQKIHLLWGKNDQIFDSHIARSVKQQIGERASLEYIEKAGHLVLQERPFTYNSRLKKILVSLSSCSQ</sequence>
<dbReference type="SUPFAM" id="SSF53474">
    <property type="entry name" value="alpha/beta-Hydrolases"/>
    <property type="match status" value="1"/>
</dbReference>
<gene>
    <name evidence="2" type="ORF">F3Y22_tig00001695pilonHSYRG00047</name>
</gene>
<protein>
    <submittedName>
        <fullName evidence="2">Alpha/beta-Hydrolases superfamily protein, putative isoform 2</fullName>
    </submittedName>
</protein>
<dbReference type="Pfam" id="PF00561">
    <property type="entry name" value="Abhydrolase_1"/>
    <property type="match status" value="1"/>
</dbReference>
<reference evidence="2" key="1">
    <citation type="submission" date="2019-09" db="EMBL/GenBank/DDBJ databases">
        <title>Draft genome information of white flower Hibiscus syriacus.</title>
        <authorList>
            <person name="Kim Y.-M."/>
        </authorList>
    </citation>
    <scope>NUCLEOTIDE SEQUENCE [LARGE SCALE GENOMIC DNA]</scope>
    <source>
        <strain evidence="2">YM2019G1</strain>
    </source>
</reference>
<dbReference type="GO" id="GO:0016787">
    <property type="term" value="F:hydrolase activity"/>
    <property type="evidence" value="ECO:0007669"/>
    <property type="project" value="UniProtKB-KW"/>
</dbReference>
<proteinExistence type="predicted"/>
<dbReference type="InterPro" id="IPR052370">
    <property type="entry name" value="Meta-cleavage_hydrolase"/>
</dbReference>
<dbReference type="EMBL" id="VEPZ02000130">
    <property type="protein sequence ID" value="KAE8732898.1"/>
    <property type="molecule type" value="Genomic_DNA"/>
</dbReference>
<comment type="caution">
    <text evidence="2">The sequence shown here is derived from an EMBL/GenBank/DDBJ whole genome shotgun (WGS) entry which is preliminary data.</text>
</comment>
<organism evidence="2 3">
    <name type="scientific">Hibiscus syriacus</name>
    <name type="common">Rose of Sharon</name>
    <dbReference type="NCBI Taxonomy" id="106335"/>
    <lineage>
        <taxon>Eukaryota</taxon>
        <taxon>Viridiplantae</taxon>
        <taxon>Streptophyta</taxon>
        <taxon>Embryophyta</taxon>
        <taxon>Tracheophyta</taxon>
        <taxon>Spermatophyta</taxon>
        <taxon>Magnoliopsida</taxon>
        <taxon>eudicotyledons</taxon>
        <taxon>Gunneridae</taxon>
        <taxon>Pentapetalae</taxon>
        <taxon>rosids</taxon>
        <taxon>malvids</taxon>
        <taxon>Malvales</taxon>
        <taxon>Malvaceae</taxon>
        <taxon>Malvoideae</taxon>
        <taxon>Hibiscus</taxon>
    </lineage>
</organism>
<evidence type="ECO:0000259" key="1">
    <source>
        <dbReference type="Pfam" id="PF00561"/>
    </source>
</evidence>
<dbReference type="AlphaFoldDB" id="A0A6A3CZL5"/>
<name>A0A6A3CZL5_HIBSY</name>
<dbReference type="PRINTS" id="PR00111">
    <property type="entry name" value="ABHYDROLASE"/>
</dbReference>
<dbReference type="Gene3D" id="3.40.50.1820">
    <property type="entry name" value="alpha/beta hydrolase"/>
    <property type="match status" value="1"/>
</dbReference>
<accession>A0A6A3CZL5</accession>
<dbReference type="Proteomes" id="UP000436088">
    <property type="component" value="Unassembled WGS sequence"/>
</dbReference>
<dbReference type="InterPro" id="IPR000073">
    <property type="entry name" value="AB_hydrolase_1"/>
</dbReference>